<keyword evidence="1" id="KW-0732">Signal</keyword>
<evidence type="ECO:0000313" key="3">
    <source>
        <dbReference type="Proteomes" id="UP000076852"/>
    </source>
</evidence>
<proteinExistence type="predicted"/>
<protein>
    <submittedName>
        <fullName evidence="2">Glyoxalase</fullName>
    </submittedName>
</protein>
<accession>A0A160FW85</accession>
<dbReference type="AlphaFoldDB" id="A0A160FW85"/>
<feature type="signal peptide" evidence="1">
    <location>
        <begin position="1"/>
        <end position="26"/>
    </location>
</feature>
<dbReference type="Proteomes" id="UP000076852">
    <property type="component" value="Chromosome 2"/>
</dbReference>
<sequence>MRKFRSLAVTALVAGTLAVASSLALATPPVLARPVLVPSLAVGPQYDTTHVYVAPEDFDRFTDSFVATFGGHKSQQGVFQVTPTPSQTISQLVFTPVGTLSVFGFKKPVPYPFGSERTGYLVTDMDAAVKSARARGADVYVETFPDPIGRDALISWPGGVHMQLYWHTQAPHYDPLETVPENRVYVSPERAKALIHDFVVFSHGKVVSDDRKAPGIEIGRPDDTYRRVRIESGFGKITVLVTDGHLPYPFGRELTGYEVTDLAETLKKAQAAGATVLVQPFTSDGRDAALVQFPGGYIAEIHAAAH</sequence>
<dbReference type="STRING" id="1804984.AYM40_33425"/>
<gene>
    <name evidence="2" type="ORF">AYM40_33425</name>
</gene>
<dbReference type="RefSeq" id="WP_063500877.1">
    <property type="nucleotide sequence ID" value="NZ_CP014579.1"/>
</dbReference>
<evidence type="ECO:0000313" key="2">
    <source>
        <dbReference type="EMBL" id="ANB77665.1"/>
    </source>
</evidence>
<dbReference type="InterPro" id="IPR029068">
    <property type="entry name" value="Glyas_Bleomycin-R_OHBP_Dase"/>
</dbReference>
<evidence type="ECO:0000256" key="1">
    <source>
        <dbReference type="SAM" id="SignalP"/>
    </source>
</evidence>
<dbReference type="SUPFAM" id="SSF54593">
    <property type="entry name" value="Glyoxalase/Bleomycin resistance protein/Dihydroxybiphenyl dioxygenase"/>
    <property type="match status" value="2"/>
</dbReference>
<dbReference type="EMBL" id="CP014579">
    <property type="protein sequence ID" value="ANB77665.1"/>
    <property type="molecule type" value="Genomic_DNA"/>
</dbReference>
<organism evidence="2 3">
    <name type="scientific">Paraburkholderia phytofirmans OLGA172</name>
    <dbReference type="NCBI Taxonomy" id="1417228"/>
    <lineage>
        <taxon>Bacteria</taxon>
        <taxon>Pseudomonadati</taxon>
        <taxon>Pseudomonadota</taxon>
        <taxon>Betaproteobacteria</taxon>
        <taxon>Burkholderiales</taxon>
        <taxon>Burkholderiaceae</taxon>
        <taxon>Paraburkholderia</taxon>
    </lineage>
</organism>
<dbReference type="OrthoDB" id="107334at2"/>
<keyword evidence="3" id="KW-1185">Reference proteome</keyword>
<feature type="chain" id="PRO_5007814036" evidence="1">
    <location>
        <begin position="27"/>
        <end position="306"/>
    </location>
</feature>
<name>A0A160FW85_9BURK</name>
<reference evidence="2 3" key="1">
    <citation type="journal article" date="2016" name="Gene">
        <title>PacBio SMRT assembly of a complex multi-replicon genome reveals chlorocatechol degradative operon in a region of genome plasticity.</title>
        <authorList>
            <person name="Ricker N."/>
            <person name="Shen S.Y."/>
            <person name="Goordial J."/>
            <person name="Jin S."/>
            <person name="Fulthorpe R.R."/>
        </authorList>
    </citation>
    <scope>NUCLEOTIDE SEQUENCE [LARGE SCALE GENOMIC DNA]</scope>
    <source>
        <strain evidence="2 3">OLGA172</strain>
    </source>
</reference>
<dbReference type="KEGG" id="buz:AYM40_33425"/>